<dbReference type="RefSeq" id="XP_060377942.1">
    <property type="nucleotide sequence ID" value="XM_060527372.1"/>
</dbReference>
<gene>
    <name evidence="2" type="ORF">CTAM01_11361</name>
</gene>
<feature type="transmembrane region" description="Helical" evidence="1">
    <location>
        <begin position="6"/>
        <end position="22"/>
    </location>
</feature>
<dbReference type="EMBL" id="MLFU01000060">
    <property type="protein sequence ID" value="KAK1488880.1"/>
    <property type="molecule type" value="Genomic_DNA"/>
</dbReference>
<proteinExistence type="predicted"/>
<comment type="caution">
    <text evidence="2">The sequence shown here is derived from an EMBL/GenBank/DDBJ whole genome shotgun (WGS) entry which is preliminary data.</text>
</comment>
<evidence type="ECO:0000313" key="2">
    <source>
        <dbReference type="EMBL" id="KAK1488880.1"/>
    </source>
</evidence>
<protein>
    <recommendedName>
        <fullName evidence="4">Secreted protein</fullName>
    </recommendedName>
</protein>
<keyword evidence="1" id="KW-1133">Transmembrane helix</keyword>
<evidence type="ECO:0000313" key="3">
    <source>
        <dbReference type="Proteomes" id="UP001227543"/>
    </source>
</evidence>
<organism evidence="2 3">
    <name type="scientific">Colletotrichum tamarilloi</name>
    <dbReference type="NCBI Taxonomy" id="1209934"/>
    <lineage>
        <taxon>Eukaryota</taxon>
        <taxon>Fungi</taxon>
        <taxon>Dikarya</taxon>
        <taxon>Ascomycota</taxon>
        <taxon>Pezizomycotina</taxon>
        <taxon>Sordariomycetes</taxon>
        <taxon>Hypocreomycetidae</taxon>
        <taxon>Glomerellales</taxon>
        <taxon>Glomerellaceae</taxon>
        <taxon>Colletotrichum</taxon>
        <taxon>Colletotrichum acutatum species complex</taxon>
    </lineage>
</organism>
<keyword evidence="3" id="KW-1185">Reference proteome</keyword>
<keyword evidence="1" id="KW-0812">Transmembrane</keyword>
<accession>A0ABQ9QXQ1</accession>
<reference evidence="2 3" key="1">
    <citation type="submission" date="2016-10" db="EMBL/GenBank/DDBJ databases">
        <title>The genome sequence of Colletotrichum fioriniae PJ7.</title>
        <authorList>
            <person name="Baroncelli R."/>
        </authorList>
    </citation>
    <scope>NUCLEOTIDE SEQUENCE [LARGE SCALE GENOMIC DNA]</scope>
    <source>
        <strain evidence="2 3">Tom-12</strain>
    </source>
</reference>
<name>A0ABQ9QXQ1_9PEZI</name>
<evidence type="ECO:0000256" key="1">
    <source>
        <dbReference type="SAM" id="Phobius"/>
    </source>
</evidence>
<evidence type="ECO:0008006" key="4">
    <source>
        <dbReference type="Google" id="ProtNLM"/>
    </source>
</evidence>
<dbReference type="GeneID" id="85411610"/>
<keyword evidence="1" id="KW-0472">Membrane</keyword>
<sequence length="137" mass="15304">MTQFPGLGRVVLVIMVSAMVIVKTRLNNMASHSFLSVSVISTNFHSTSTHFAARVKRIMKRFHFIAIGLRHSFGIWTCTNQATWQILCSVLTEVFSPPLCELLLSYHIIGVVKTFVLVAESRVNSAIRAIRAEGRSQ</sequence>
<dbReference type="Proteomes" id="UP001227543">
    <property type="component" value="Unassembled WGS sequence"/>
</dbReference>